<protein>
    <submittedName>
        <fullName evidence="1">Uncharacterized protein</fullName>
    </submittedName>
</protein>
<accession>A0A0N8ISY2</accession>
<dbReference type="EMBL" id="LDYI01000101">
    <property type="protein sequence ID" value="KPO11072.1"/>
    <property type="molecule type" value="Genomic_DNA"/>
</dbReference>
<reference evidence="1 2" key="1">
    <citation type="journal article" date="2015" name="Front. Microbiol.">
        <title>Genetic determinants of heat resistance in Escherichia coli.</title>
        <authorList>
            <person name="Mercer R.G."/>
            <person name="Zheng J."/>
            <person name="Garcia-Hernandez R."/>
            <person name="Ruan L."/>
            <person name="Ganzle M.G."/>
            <person name="McMullen L.M."/>
        </authorList>
    </citation>
    <scope>NUCLEOTIDE SEQUENCE [LARGE SCALE GENOMIC DNA]</scope>
    <source>
        <strain evidence="1 2">AW1.3</strain>
    </source>
</reference>
<gene>
    <name evidence="1" type="ORF">ACU57_13960</name>
</gene>
<organism evidence="1 2">
    <name type="scientific">Escherichia coli</name>
    <dbReference type="NCBI Taxonomy" id="562"/>
    <lineage>
        <taxon>Bacteria</taxon>
        <taxon>Pseudomonadati</taxon>
        <taxon>Pseudomonadota</taxon>
        <taxon>Gammaproteobacteria</taxon>
        <taxon>Enterobacterales</taxon>
        <taxon>Enterobacteriaceae</taxon>
        <taxon>Escherichia</taxon>
    </lineage>
</organism>
<proteinExistence type="predicted"/>
<name>A0A0N8ISY2_ECOLX</name>
<comment type="caution">
    <text evidence="1">The sequence shown here is derived from an EMBL/GenBank/DDBJ whole genome shotgun (WGS) entry which is preliminary data.</text>
</comment>
<evidence type="ECO:0000313" key="1">
    <source>
        <dbReference type="EMBL" id="KPO11072.1"/>
    </source>
</evidence>
<dbReference type="PATRIC" id="fig|562.7813.peg.261"/>
<sequence>MKNLQPGTALRNGERERILIRCREALAGYRGAALRYRFGAGIMMAVLQKHILSRFQFLNLRVPGAAPDQSRSASGVYTGLIC</sequence>
<dbReference type="Proteomes" id="UP000050556">
    <property type="component" value="Unassembled WGS sequence"/>
</dbReference>
<dbReference type="AlphaFoldDB" id="A0A0N8ISY2"/>
<evidence type="ECO:0000313" key="2">
    <source>
        <dbReference type="Proteomes" id="UP000050556"/>
    </source>
</evidence>